<protein>
    <submittedName>
        <fullName evidence="1">Uncharacterized protein</fullName>
    </submittedName>
</protein>
<accession>A0ABU1TFG7</accession>
<proteinExistence type="predicted"/>
<sequence length="60" mass="6734">MIATEAPPGSSFADHMQWTSIDPTLVGNYLFNFFKTLFTKTFLIRKSIAGLVDDDTVISY</sequence>
<evidence type="ECO:0000313" key="1">
    <source>
        <dbReference type="EMBL" id="MDR6944157.1"/>
    </source>
</evidence>
<keyword evidence="2" id="KW-1185">Reference proteome</keyword>
<organism evidence="1 2">
    <name type="scientific">Mucilaginibacter pocheonensis</name>
    <dbReference type="NCBI Taxonomy" id="398050"/>
    <lineage>
        <taxon>Bacteria</taxon>
        <taxon>Pseudomonadati</taxon>
        <taxon>Bacteroidota</taxon>
        <taxon>Sphingobacteriia</taxon>
        <taxon>Sphingobacteriales</taxon>
        <taxon>Sphingobacteriaceae</taxon>
        <taxon>Mucilaginibacter</taxon>
    </lineage>
</organism>
<gene>
    <name evidence="1" type="ORF">J2W55_004017</name>
</gene>
<reference evidence="1 2" key="1">
    <citation type="submission" date="2023-07" db="EMBL/GenBank/DDBJ databases">
        <title>Sorghum-associated microbial communities from plants grown in Nebraska, USA.</title>
        <authorList>
            <person name="Schachtman D."/>
        </authorList>
    </citation>
    <scope>NUCLEOTIDE SEQUENCE [LARGE SCALE GENOMIC DNA]</scope>
    <source>
        <strain evidence="1 2">3262</strain>
    </source>
</reference>
<dbReference type="Proteomes" id="UP001247620">
    <property type="component" value="Unassembled WGS sequence"/>
</dbReference>
<name>A0ABU1TFG7_9SPHI</name>
<evidence type="ECO:0000313" key="2">
    <source>
        <dbReference type="Proteomes" id="UP001247620"/>
    </source>
</evidence>
<comment type="caution">
    <text evidence="1">The sequence shown here is derived from an EMBL/GenBank/DDBJ whole genome shotgun (WGS) entry which is preliminary data.</text>
</comment>
<dbReference type="EMBL" id="JAVDUU010000004">
    <property type="protein sequence ID" value="MDR6944157.1"/>
    <property type="molecule type" value="Genomic_DNA"/>
</dbReference>